<evidence type="ECO:0000313" key="1">
    <source>
        <dbReference type="EMBL" id="KAL0103493.1"/>
    </source>
</evidence>
<proteinExistence type="predicted"/>
<organism evidence="1 2">
    <name type="scientific">Cardiocondyla obscurior</name>
    <dbReference type="NCBI Taxonomy" id="286306"/>
    <lineage>
        <taxon>Eukaryota</taxon>
        <taxon>Metazoa</taxon>
        <taxon>Ecdysozoa</taxon>
        <taxon>Arthropoda</taxon>
        <taxon>Hexapoda</taxon>
        <taxon>Insecta</taxon>
        <taxon>Pterygota</taxon>
        <taxon>Neoptera</taxon>
        <taxon>Endopterygota</taxon>
        <taxon>Hymenoptera</taxon>
        <taxon>Apocrita</taxon>
        <taxon>Aculeata</taxon>
        <taxon>Formicoidea</taxon>
        <taxon>Formicidae</taxon>
        <taxon>Myrmicinae</taxon>
        <taxon>Cardiocondyla</taxon>
    </lineage>
</organism>
<gene>
    <name evidence="1" type="ORF">PUN28_017622</name>
</gene>
<dbReference type="Proteomes" id="UP001430953">
    <property type="component" value="Unassembled WGS sequence"/>
</dbReference>
<keyword evidence="2" id="KW-1185">Reference proteome</keyword>
<accession>A0AAW2EL30</accession>
<dbReference type="AlphaFoldDB" id="A0AAW2EL30"/>
<sequence>MDSFTIPHKVLCDFLFNNSDATETDLLQHLINVYKIDPKLHSAVKDKLHNGYIKNFRAKLKNAMYQRKAFDKKYKKWLEINNYSEKEIEEAFLQSLRNAGKRKLTNVINQLLRQDDTTKNNENDPCIIPYTADEAVALIEDAKLTKYQYECIRINAAQRNANIYPLYKNLSFAKKECYPESIIITEKGASVDLQSLINHTTKRLIKQPNILLPPISNRIIELELILKWGCDGSSDQSEYKQKFEDSKAIKRTQTGSGLKCAAKFLGPYQIIKALRNERYIVRKVGEHEGPNETSTAVDHMKPWVEDDDYVNDDFDINDCEQSEI</sequence>
<evidence type="ECO:0000313" key="2">
    <source>
        <dbReference type="Proteomes" id="UP001430953"/>
    </source>
</evidence>
<comment type="caution">
    <text evidence="1">The sequence shown here is derived from an EMBL/GenBank/DDBJ whole genome shotgun (WGS) entry which is preliminary data.</text>
</comment>
<dbReference type="EMBL" id="JADYXP020000021">
    <property type="protein sequence ID" value="KAL0103493.1"/>
    <property type="molecule type" value="Genomic_DNA"/>
</dbReference>
<reference evidence="1 2" key="1">
    <citation type="submission" date="2023-03" db="EMBL/GenBank/DDBJ databases">
        <title>High recombination rates correlate with genetic variation in Cardiocondyla obscurior ants.</title>
        <authorList>
            <person name="Errbii M."/>
        </authorList>
    </citation>
    <scope>NUCLEOTIDE SEQUENCE [LARGE SCALE GENOMIC DNA]</scope>
    <source>
        <strain evidence="1">Alpha-2009</strain>
        <tissue evidence="1">Whole body</tissue>
    </source>
</reference>
<protein>
    <submittedName>
        <fullName evidence="1">Uncharacterized protein</fullName>
    </submittedName>
</protein>
<name>A0AAW2EL30_9HYME</name>